<feature type="chain" id="PRO_5029856367" evidence="4">
    <location>
        <begin position="24"/>
        <end position="1026"/>
    </location>
</feature>
<sequence>MARYRSTYLPLLIIVLHFSFVKNFCIEFHCTARYKGSYKPTTAPPTGQCITQVDEVIYSMKHTVKSGGCKNTLCNEVNRERLKCSCREVTNCWWASWGAWTGSITQGTCGKQHRRRAEKDRARYVERYGSCSGVKGQCNGSYNSEDRTMCNCRKASSCPVAPWSSWTPAVGNGQCKDQTRHQDKKPSYTYVMKEQKKGEVACFGIDPDCRPPRITDTRTFCKCPTKECTERSWTSWNIDTWTGSCPNEKRTKTYDFKIKYIEAYKSCNGVGKDCPPTKNEYRKKVIKCPAIKLSPNSIHLDKACNGVDSSCTSVCRIDCKKGYKLIGQNHVTCHGSGKWTGKLGYCKDSEPPTITCPKLPIPTVNNKPGTNYSIISFPNATATDNSGFPVTITTSHPSPLKVFVHHPVEVTYTATDAVGNTNKCKRKFIVKDHEAPVVTYCPKKHRIIKTGLFPHQVFWPMPRFTDNVEADNELVFIPSVVNGTKFYQGKHSVDIKARDKSSNTENCTMTFELQMLKCPVDAPPKHGSATCNIKNNGKVEAFICTAACQKGSWFLEGANIAKVYNLYVCSMDGAWQGASVFNFDNLVHSHMVPINRGDPMWPDCSVGKSPNSVALDMQIFSGKCSDQASMEKLKRDFVATLKKDFIWGAAFCSQQQQCDVENAVVYCSKKTKRSTNSKDQMVIKFSISVRKTLNQGVLDKDNLKQLNTLTQALELQKTAIVQKVTSTAVKVLKDNSVKVNSQKPSISCKQGSELQSVNGTIKCLQCPSGTFYQSETKKCTVCQPGFFQNREGALSCENCPQGETTKGTLSSDFHRCKAICHPGTYSKNGLAPCTQCPSGTYQPSLESQDCIKCPSSNGKRQGLTDVKDCNFDGIKYEIRSEGCGDPGKTSGCGISTIKVEGKDYSKQRRGINFVAIDGSRGTIVGSASFDWHYYRNECTNALKWTNSLNDGTIVLGAYQDEATLAFTSDCQKALEAIGGKRPFQRQYRSSYVIVGYKGKTKKSWVTQQMSSYGRGPTQVTGRISFV</sequence>
<organism evidence="7 8">
    <name type="scientific">Clytia hemisphaerica</name>
    <dbReference type="NCBI Taxonomy" id="252671"/>
    <lineage>
        <taxon>Eukaryota</taxon>
        <taxon>Metazoa</taxon>
        <taxon>Cnidaria</taxon>
        <taxon>Hydrozoa</taxon>
        <taxon>Hydroidolina</taxon>
        <taxon>Leptothecata</taxon>
        <taxon>Obeliida</taxon>
        <taxon>Clytiidae</taxon>
        <taxon>Clytia</taxon>
    </lineage>
</organism>
<keyword evidence="8" id="KW-1185">Reference proteome</keyword>
<keyword evidence="4" id="KW-0732">Signal</keyword>
<keyword evidence="3" id="KW-0768">Sushi</keyword>
<dbReference type="InterPro" id="IPR000436">
    <property type="entry name" value="Sushi_SCR_CCP_dom"/>
</dbReference>
<dbReference type="InterPro" id="IPR043555">
    <property type="entry name" value="SRPX-like"/>
</dbReference>
<dbReference type="CDD" id="cd00033">
    <property type="entry name" value="CCP"/>
    <property type="match status" value="1"/>
</dbReference>
<dbReference type="PANTHER" id="PTHR46343:SF2">
    <property type="entry name" value="SUSHI_VON WILLEBRAND FACTOR TYPE A_EGF_PENTRAXIN DOMAIN-CONTAINING 1"/>
    <property type="match status" value="1"/>
</dbReference>
<dbReference type="Gene3D" id="2.10.70.10">
    <property type="entry name" value="Complement Module, domain 1"/>
    <property type="match status" value="1"/>
</dbReference>
<dbReference type="PROSITE" id="PS50923">
    <property type="entry name" value="SUSHI"/>
    <property type="match status" value="1"/>
</dbReference>
<dbReference type="Pfam" id="PF00084">
    <property type="entry name" value="Sushi"/>
    <property type="match status" value="1"/>
</dbReference>
<dbReference type="Proteomes" id="UP000594262">
    <property type="component" value="Unplaced"/>
</dbReference>
<dbReference type="InterPro" id="IPR035976">
    <property type="entry name" value="Sushi/SCR/CCP_sf"/>
</dbReference>
<dbReference type="InterPro" id="IPR011641">
    <property type="entry name" value="Tyr-kin_ephrin_A/B_rcpt-like"/>
</dbReference>
<feature type="disulfide bond" evidence="3">
    <location>
        <begin position="319"/>
        <end position="346"/>
    </location>
</feature>
<evidence type="ECO:0000259" key="5">
    <source>
        <dbReference type="PROSITE" id="PS50825"/>
    </source>
</evidence>
<keyword evidence="1" id="KW-0677">Repeat</keyword>
<dbReference type="InterPro" id="IPR003410">
    <property type="entry name" value="HYR_dom"/>
</dbReference>
<dbReference type="SUPFAM" id="SSF57184">
    <property type="entry name" value="Growth factor receptor domain"/>
    <property type="match status" value="1"/>
</dbReference>
<dbReference type="SUPFAM" id="SSF57535">
    <property type="entry name" value="Complement control module/SCR domain"/>
    <property type="match status" value="1"/>
</dbReference>
<dbReference type="SMART" id="SM01411">
    <property type="entry name" value="Ephrin_rec_like"/>
    <property type="match status" value="2"/>
</dbReference>
<dbReference type="PROSITE" id="PS50825">
    <property type="entry name" value="HYR"/>
    <property type="match status" value="2"/>
</dbReference>
<dbReference type="Pfam" id="PF15711">
    <property type="entry name" value="ILEI"/>
    <property type="match status" value="1"/>
</dbReference>
<evidence type="ECO:0000313" key="8">
    <source>
        <dbReference type="Proteomes" id="UP000594262"/>
    </source>
</evidence>
<dbReference type="PANTHER" id="PTHR46343">
    <property type="entry name" value="HYR DOMAIN-CONTAINING PROTEIN"/>
    <property type="match status" value="1"/>
</dbReference>
<dbReference type="OrthoDB" id="6019752at2759"/>
<evidence type="ECO:0000313" key="7">
    <source>
        <dbReference type="EnsemblMetazoa" id="CLYHEMP010573.1"/>
    </source>
</evidence>
<dbReference type="InterPro" id="IPR009030">
    <property type="entry name" value="Growth_fac_rcpt_cys_sf"/>
</dbReference>
<dbReference type="Pfam" id="PF02494">
    <property type="entry name" value="HYR"/>
    <property type="match status" value="2"/>
</dbReference>
<dbReference type="Gene3D" id="2.10.50.10">
    <property type="entry name" value="Tumor Necrosis Factor Receptor, subunit A, domain 2"/>
    <property type="match status" value="1"/>
</dbReference>
<comment type="caution">
    <text evidence="3">Lacks conserved residue(s) required for the propagation of feature annotation.</text>
</comment>
<feature type="signal peptide" evidence="4">
    <location>
        <begin position="1"/>
        <end position="23"/>
    </location>
</feature>
<evidence type="ECO:0000259" key="6">
    <source>
        <dbReference type="PROSITE" id="PS50923"/>
    </source>
</evidence>
<protein>
    <submittedName>
        <fullName evidence="7">Uncharacterized protein</fullName>
    </submittedName>
</protein>
<evidence type="ECO:0000256" key="2">
    <source>
        <dbReference type="ARBA" id="ARBA00023157"/>
    </source>
</evidence>
<dbReference type="EnsemblMetazoa" id="CLYHEMT010573.1">
    <property type="protein sequence ID" value="CLYHEMP010573.1"/>
    <property type="gene ID" value="CLYHEMG010573"/>
</dbReference>
<accession>A0A7M5WSK5</accession>
<dbReference type="AlphaFoldDB" id="A0A7M5WSK5"/>
<evidence type="ECO:0000256" key="4">
    <source>
        <dbReference type="SAM" id="SignalP"/>
    </source>
</evidence>
<keyword evidence="2 3" id="KW-1015">Disulfide bond</keyword>
<feature type="domain" description="HYR" evidence="5">
    <location>
        <begin position="433"/>
        <end position="515"/>
    </location>
</feature>
<name>A0A7M5WSK5_9CNID</name>
<dbReference type="FunFam" id="2.10.50.10:FF:000032">
    <property type="entry name" value="Uncharacterized protein, isoform A"/>
    <property type="match status" value="1"/>
</dbReference>
<proteinExistence type="predicted"/>
<evidence type="ECO:0000256" key="1">
    <source>
        <dbReference type="ARBA" id="ARBA00022737"/>
    </source>
</evidence>
<dbReference type="PROSITE" id="PS52031">
    <property type="entry name" value="GG_LECTIN"/>
    <property type="match status" value="1"/>
</dbReference>
<feature type="domain" description="Sushi" evidence="6">
    <location>
        <begin position="286"/>
        <end position="348"/>
    </location>
</feature>
<dbReference type="InterPro" id="IPR039477">
    <property type="entry name" value="ILEI/PANDER_dom"/>
</dbReference>
<dbReference type="Pfam" id="PF07699">
    <property type="entry name" value="Ephrin_rec_like"/>
    <property type="match status" value="2"/>
</dbReference>
<feature type="domain" description="HYR" evidence="5">
    <location>
        <begin position="347"/>
        <end position="432"/>
    </location>
</feature>
<reference evidence="7" key="1">
    <citation type="submission" date="2021-01" db="UniProtKB">
        <authorList>
            <consortium name="EnsemblMetazoa"/>
        </authorList>
    </citation>
    <scope>IDENTIFICATION</scope>
</reference>
<evidence type="ECO:0000256" key="3">
    <source>
        <dbReference type="PROSITE-ProRule" id="PRU00302"/>
    </source>
</evidence>